<comment type="caution">
    <text evidence="2">The sequence shown here is derived from an EMBL/GenBank/DDBJ whole genome shotgun (WGS) entry which is preliminary data.</text>
</comment>
<evidence type="ECO:0000313" key="2">
    <source>
        <dbReference type="EMBL" id="KAA5531804.1"/>
    </source>
</evidence>
<organism evidence="2 3">
    <name type="scientific">Paenimyroides baculatum</name>
    <dbReference type="NCBI Taxonomy" id="2608000"/>
    <lineage>
        <taxon>Bacteria</taxon>
        <taxon>Pseudomonadati</taxon>
        <taxon>Bacteroidota</taxon>
        <taxon>Flavobacteriia</taxon>
        <taxon>Flavobacteriales</taxon>
        <taxon>Flavobacteriaceae</taxon>
        <taxon>Paenimyroides</taxon>
    </lineage>
</organism>
<evidence type="ECO:0000256" key="1">
    <source>
        <dbReference type="SAM" id="SignalP"/>
    </source>
</evidence>
<keyword evidence="3" id="KW-1185">Reference proteome</keyword>
<name>A0A5M6C9N2_9FLAO</name>
<evidence type="ECO:0008006" key="4">
    <source>
        <dbReference type="Google" id="ProtNLM"/>
    </source>
</evidence>
<proteinExistence type="predicted"/>
<feature type="signal peptide" evidence="1">
    <location>
        <begin position="1"/>
        <end position="20"/>
    </location>
</feature>
<keyword evidence="1" id="KW-0732">Signal</keyword>
<evidence type="ECO:0000313" key="3">
    <source>
        <dbReference type="Proteomes" id="UP000325141"/>
    </source>
</evidence>
<dbReference type="Proteomes" id="UP000325141">
    <property type="component" value="Unassembled WGS sequence"/>
</dbReference>
<dbReference type="EMBL" id="VWSG01000016">
    <property type="protein sequence ID" value="KAA5531804.1"/>
    <property type="molecule type" value="Genomic_DNA"/>
</dbReference>
<accession>A0A5M6C9N2</accession>
<protein>
    <recommendedName>
        <fullName evidence="4">DUF4382 domain-containing protein</fullName>
    </recommendedName>
</protein>
<gene>
    <name evidence="2" type="ORF">F0460_15035</name>
</gene>
<reference evidence="2 3" key="1">
    <citation type="submission" date="2019-09" db="EMBL/GenBank/DDBJ databases">
        <title>Genome sequence and assembly of Flavobacterium sp.</title>
        <authorList>
            <person name="Chhetri G."/>
        </authorList>
    </citation>
    <scope>NUCLEOTIDE SEQUENCE [LARGE SCALE GENOMIC DNA]</scope>
    <source>
        <strain evidence="2 3">SNL9</strain>
    </source>
</reference>
<dbReference type="RefSeq" id="WP_150014701.1">
    <property type="nucleotide sequence ID" value="NZ_VWSG01000016.1"/>
</dbReference>
<dbReference type="AlphaFoldDB" id="A0A5M6C9N2"/>
<sequence>MKRNLLLFGAACISVLQLGACSNDDNVTGSVAADSLEVTINGTKKVFSNVQARWVDGGNYLELTATNNGSEWVSVTVLSETTRVPVGTYTLDDGSSFSILSVYNLNSEGSQHNYSATKGTAAPEDAFILDIEKISNSAASGTFSGTLVSVEGLNTTGMVTFTDGKFNVSVKPN</sequence>
<feature type="chain" id="PRO_5024341208" description="DUF4382 domain-containing protein" evidence="1">
    <location>
        <begin position="21"/>
        <end position="173"/>
    </location>
</feature>